<evidence type="ECO:0000256" key="4">
    <source>
        <dbReference type="ARBA" id="ARBA00038440"/>
    </source>
</evidence>
<comment type="function">
    <text evidence="6">Catalyzes the transfer of a formyl group from 10-formyltetrahydrofolate to 5-phospho-ribosyl-glycinamide (GAR), producing 5-phospho-ribosyl-N-formylglycinamide (FGAR) and tetrahydrofolate.</text>
</comment>
<evidence type="ECO:0000256" key="1">
    <source>
        <dbReference type="ARBA" id="ARBA00005054"/>
    </source>
</evidence>
<feature type="site" description="Raises pKa of active site His" evidence="6">
    <location>
        <position position="144"/>
    </location>
</feature>
<dbReference type="PROSITE" id="PS00373">
    <property type="entry name" value="GART"/>
    <property type="match status" value="1"/>
</dbReference>
<evidence type="ECO:0000313" key="8">
    <source>
        <dbReference type="EMBL" id="THF49465.1"/>
    </source>
</evidence>
<gene>
    <name evidence="6" type="primary">purN</name>
    <name evidence="8" type="ORF">E6C50_12010</name>
</gene>
<dbReference type="InterPro" id="IPR001555">
    <property type="entry name" value="GART_AS"/>
</dbReference>
<keyword evidence="2 6" id="KW-0808">Transferase</keyword>
<protein>
    <recommendedName>
        <fullName evidence="6">Phosphoribosylglycinamide formyltransferase</fullName>
        <ecNumber evidence="6">2.1.2.2</ecNumber>
    </recommendedName>
    <alternativeName>
        <fullName evidence="6">5'-phosphoribosylglycinamide transformylase</fullName>
    </alternativeName>
    <alternativeName>
        <fullName evidence="6">GAR transformylase</fullName>
        <shortName evidence="6">GART</shortName>
    </alternativeName>
</protein>
<comment type="caution">
    <text evidence="8">The sequence shown here is derived from an EMBL/GenBank/DDBJ whole genome shotgun (WGS) entry which is preliminary data.</text>
</comment>
<dbReference type="Gene3D" id="3.40.50.170">
    <property type="entry name" value="Formyl transferase, N-terminal domain"/>
    <property type="match status" value="1"/>
</dbReference>
<comment type="similarity">
    <text evidence="4 6">Belongs to the GART family.</text>
</comment>
<dbReference type="UniPathway" id="UPA00074">
    <property type="reaction ID" value="UER00126"/>
</dbReference>
<keyword evidence="3 6" id="KW-0658">Purine biosynthesis</keyword>
<evidence type="ECO:0000256" key="5">
    <source>
        <dbReference type="ARBA" id="ARBA00047664"/>
    </source>
</evidence>
<dbReference type="CDD" id="cd08645">
    <property type="entry name" value="FMT_core_GART"/>
    <property type="match status" value="1"/>
</dbReference>
<comment type="pathway">
    <text evidence="1 6">Purine metabolism; IMP biosynthesis via de novo pathway; N(2)-formyl-N(1)-(5-phospho-D-ribosyl)glycinamide from N(1)-(5-phospho-D-ribosyl)glycinamide (10-formyl THF route): step 1/1.</text>
</comment>
<organism evidence="8 9">
    <name type="scientific">Flavobacterium supellecticarium</name>
    <dbReference type="NCBI Taxonomy" id="2565924"/>
    <lineage>
        <taxon>Bacteria</taxon>
        <taxon>Pseudomonadati</taxon>
        <taxon>Bacteroidota</taxon>
        <taxon>Flavobacteriia</taxon>
        <taxon>Flavobacteriales</taxon>
        <taxon>Flavobacteriaceae</taxon>
        <taxon>Flavobacterium</taxon>
    </lineage>
</organism>
<dbReference type="EC" id="2.1.2.2" evidence="6"/>
<sequence length="187" mass="20395">MRKIVIFASGSGSNAEKIILHFKNSNLGLVSAVFSNKPDAKVLEKSQNLGISTVVFDKNALSDGTVLAKIKAIDPDLIVLAGFLWKFPESIIEQYPGKIINIHPALLPKYGGKGMYGMNVHRAILENGEKETGITIHYVNEHYDEGGIVFQATVSVADCTTPEAIAAKVQELEHEHFPIVIENLLKA</sequence>
<evidence type="ECO:0000259" key="7">
    <source>
        <dbReference type="Pfam" id="PF00551"/>
    </source>
</evidence>
<feature type="binding site" evidence="6">
    <location>
        <position position="58"/>
    </location>
    <ligand>
        <name>(6R)-10-formyltetrahydrofolate</name>
        <dbReference type="ChEBI" id="CHEBI:195366"/>
    </ligand>
</feature>
<feature type="domain" description="Formyl transferase N-terminal" evidence="7">
    <location>
        <begin position="3"/>
        <end position="180"/>
    </location>
</feature>
<evidence type="ECO:0000256" key="2">
    <source>
        <dbReference type="ARBA" id="ARBA00022679"/>
    </source>
</evidence>
<comment type="catalytic activity">
    <reaction evidence="5 6">
        <text>N(1)-(5-phospho-beta-D-ribosyl)glycinamide + (6R)-10-formyltetrahydrofolate = N(2)-formyl-N(1)-(5-phospho-beta-D-ribosyl)glycinamide + (6S)-5,6,7,8-tetrahydrofolate + H(+)</text>
        <dbReference type="Rhea" id="RHEA:15053"/>
        <dbReference type="ChEBI" id="CHEBI:15378"/>
        <dbReference type="ChEBI" id="CHEBI:57453"/>
        <dbReference type="ChEBI" id="CHEBI:143788"/>
        <dbReference type="ChEBI" id="CHEBI:147286"/>
        <dbReference type="ChEBI" id="CHEBI:195366"/>
        <dbReference type="EC" id="2.1.2.2"/>
    </reaction>
</comment>
<evidence type="ECO:0000313" key="9">
    <source>
        <dbReference type="Proteomes" id="UP000307507"/>
    </source>
</evidence>
<accession>A0A4S3ZUY8</accession>
<dbReference type="InterPro" id="IPR002376">
    <property type="entry name" value="Formyl_transf_N"/>
</dbReference>
<feature type="binding site" evidence="6">
    <location>
        <position position="101"/>
    </location>
    <ligand>
        <name>(6R)-10-formyltetrahydrofolate</name>
        <dbReference type="ChEBI" id="CHEBI:195366"/>
    </ligand>
</feature>
<dbReference type="InterPro" id="IPR036477">
    <property type="entry name" value="Formyl_transf_N_sf"/>
</dbReference>
<reference evidence="8 9" key="1">
    <citation type="submission" date="2019-04" db="EMBL/GenBank/DDBJ databases">
        <title>Flavobacterium sp. nov. isolated from construction timber.</title>
        <authorList>
            <person name="Lin S.-Y."/>
            <person name="Chang C.-T."/>
            <person name="Young C.-C."/>
        </authorList>
    </citation>
    <scope>NUCLEOTIDE SEQUENCE [LARGE SCALE GENOMIC DNA]</scope>
    <source>
        <strain evidence="8 9">CC-CTC003</strain>
    </source>
</reference>
<evidence type="ECO:0000256" key="6">
    <source>
        <dbReference type="HAMAP-Rule" id="MF_01930"/>
    </source>
</evidence>
<dbReference type="SUPFAM" id="SSF53328">
    <property type="entry name" value="Formyltransferase"/>
    <property type="match status" value="1"/>
</dbReference>
<dbReference type="GO" id="GO:0005829">
    <property type="term" value="C:cytosol"/>
    <property type="evidence" value="ECO:0007669"/>
    <property type="project" value="TreeGrafter"/>
</dbReference>
<name>A0A4S3ZUY8_9FLAO</name>
<dbReference type="EMBL" id="SSNZ01000005">
    <property type="protein sequence ID" value="THF49465.1"/>
    <property type="molecule type" value="Genomic_DNA"/>
</dbReference>
<feature type="active site" description="Proton donor" evidence="6">
    <location>
        <position position="103"/>
    </location>
</feature>
<dbReference type="Pfam" id="PF00551">
    <property type="entry name" value="Formyl_trans_N"/>
    <property type="match status" value="1"/>
</dbReference>
<dbReference type="PANTHER" id="PTHR43369">
    <property type="entry name" value="PHOSPHORIBOSYLGLYCINAMIDE FORMYLTRANSFERASE"/>
    <property type="match status" value="1"/>
</dbReference>
<proteinExistence type="inferred from homology"/>
<dbReference type="HAMAP" id="MF_01930">
    <property type="entry name" value="PurN"/>
    <property type="match status" value="1"/>
</dbReference>
<dbReference type="GO" id="GO:0004644">
    <property type="term" value="F:phosphoribosylglycinamide formyltransferase activity"/>
    <property type="evidence" value="ECO:0007669"/>
    <property type="project" value="UniProtKB-UniRule"/>
</dbReference>
<dbReference type="PANTHER" id="PTHR43369:SF2">
    <property type="entry name" value="PHOSPHORIBOSYLGLYCINAMIDE FORMYLTRANSFERASE"/>
    <property type="match status" value="1"/>
</dbReference>
<dbReference type="InterPro" id="IPR004607">
    <property type="entry name" value="GART"/>
</dbReference>
<dbReference type="RefSeq" id="WP_136403473.1">
    <property type="nucleotide sequence ID" value="NZ_SSNZ01000005.1"/>
</dbReference>
<dbReference type="GO" id="GO:0006189">
    <property type="term" value="P:'de novo' IMP biosynthetic process"/>
    <property type="evidence" value="ECO:0007669"/>
    <property type="project" value="UniProtKB-UniRule"/>
</dbReference>
<dbReference type="OrthoDB" id="9806170at2"/>
<evidence type="ECO:0000256" key="3">
    <source>
        <dbReference type="ARBA" id="ARBA00022755"/>
    </source>
</evidence>
<dbReference type="Proteomes" id="UP000307507">
    <property type="component" value="Unassembled WGS sequence"/>
</dbReference>
<comment type="caution">
    <text evidence="6">Lacks conserved residue(s) required for the propagation of feature annotation.</text>
</comment>
<dbReference type="AlphaFoldDB" id="A0A4S3ZUY8"/>
<keyword evidence="9" id="KW-1185">Reference proteome</keyword>
<feature type="binding site" evidence="6">
    <location>
        <begin position="12"/>
        <end position="14"/>
    </location>
    <ligand>
        <name>N(1)-(5-phospho-beta-D-ribosyl)glycinamide</name>
        <dbReference type="ChEBI" id="CHEBI:143788"/>
    </ligand>
</feature>